<dbReference type="InterPro" id="IPR009003">
    <property type="entry name" value="Peptidase_S1_PA"/>
</dbReference>
<keyword evidence="3" id="KW-0378">Hydrolase</keyword>
<dbReference type="InterPro" id="IPR043504">
    <property type="entry name" value="Peptidase_S1_PA_chymotrypsin"/>
</dbReference>
<reference evidence="5 6" key="1">
    <citation type="submission" date="2018-02" db="EMBL/GenBank/DDBJ databases">
        <title>Genomic Encyclopedia of Archaeal and Bacterial Type Strains, Phase II (KMG-II): from individual species to whole genera.</title>
        <authorList>
            <person name="Goeker M."/>
        </authorList>
    </citation>
    <scope>NUCLEOTIDE SEQUENCE [LARGE SCALE GENOMIC DNA]</scope>
    <source>
        <strain evidence="5 6">YU 961-1</strain>
    </source>
</reference>
<keyword evidence="6" id="KW-1185">Reference proteome</keyword>
<dbReference type="InterPro" id="IPR051201">
    <property type="entry name" value="Chloro_Bact_Ser_Proteases"/>
</dbReference>
<comment type="caution">
    <text evidence="5">The sequence shown here is derived from an EMBL/GenBank/DDBJ whole genome shotgun (WGS) entry which is preliminary data.</text>
</comment>
<dbReference type="EMBL" id="PTIX01000018">
    <property type="protein sequence ID" value="PPK64710.1"/>
    <property type="molecule type" value="Genomic_DNA"/>
</dbReference>
<dbReference type="SUPFAM" id="SSF50494">
    <property type="entry name" value="Trypsin-like serine proteases"/>
    <property type="match status" value="1"/>
</dbReference>
<dbReference type="Proteomes" id="UP000239203">
    <property type="component" value="Unassembled WGS sequence"/>
</dbReference>
<keyword evidence="2 5" id="KW-0645">Protease</keyword>
<dbReference type="GO" id="GO:0006508">
    <property type="term" value="P:proteolysis"/>
    <property type="evidence" value="ECO:0007669"/>
    <property type="project" value="UniProtKB-KW"/>
</dbReference>
<feature type="transmembrane region" description="Helical" evidence="4">
    <location>
        <begin position="72"/>
        <end position="93"/>
    </location>
</feature>
<organism evidence="5 6">
    <name type="scientific">Actinokineospora auranticolor</name>
    <dbReference type="NCBI Taxonomy" id="155976"/>
    <lineage>
        <taxon>Bacteria</taxon>
        <taxon>Bacillati</taxon>
        <taxon>Actinomycetota</taxon>
        <taxon>Actinomycetes</taxon>
        <taxon>Pseudonocardiales</taxon>
        <taxon>Pseudonocardiaceae</taxon>
        <taxon>Actinokineospora</taxon>
    </lineage>
</organism>
<evidence type="ECO:0000313" key="5">
    <source>
        <dbReference type="EMBL" id="PPK64710.1"/>
    </source>
</evidence>
<dbReference type="AlphaFoldDB" id="A0A2S6GHN5"/>
<keyword evidence="4" id="KW-0812">Transmembrane</keyword>
<evidence type="ECO:0000256" key="4">
    <source>
        <dbReference type="SAM" id="Phobius"/>
    </source>
</evidence>
<protein>
    <submittedName>
        <fullName evidence="5">Putative serine protease PepD</fullName>
    </submittedName>
</protein>
<comment type="similarity">
    <text evidence="1">Belongs to the peptidase S1C family.</text>
</comment>
<evidence type="ECO:0000256" key="2">
    <source>
        <dbReference type="ARBA" id="ARBA00022670"/>
    </source>
</evidence>
<name>A0A2S6GHN5_9PSEU</name>
<keyword evidence="4" id="KW-1133">Transmembrane helix</keyword>
<keyword evidence="4" id="KW-0472">Membrane</keyword>
<gene>
    <name evidence="5" type="ORF">CLV40_118100</name>
</gene>
<dbReference type="InterPro" id="IPR001940">
    <property type="entry name" value="Peptidase_S1C"/>
</dbReference>
<accession>A0A2S6GHN5</accession>
<proteinExistence type="inferred from homology"/>
<dbReference type="Gene3D" id="2.40.10.10">
    <property type="entry name" value="Trypsin-like serine proteases"/>
    <property type="match status" value="2"/>
</dbReference>
<dbReference type="PANTHER" id="PTHR43343:SF3">
    <property type="entry name" value="PROTEASE DO-LIKE 8, CHLOROPLASTIC"/>
    <property type="match status" value="1"/>
</dbReference>
<dbReference type="GO" id="GO:0004252">
    <property type="term" value="F:serine-type endopeptidase activity"/>
    <property type="evidence" value="ECO:0007669"/>
    <property type="project" value="InterPro"/>
</dbReference>
<evidence type="ECO:0000256" key="3">
    <source>
        <dbReference type="ARBA" id="ARBA00022801"/>
    </source>
</evidence>
<dbReference type="Pfam" id="PF13365">
    <property type="entry name" value="Trypsin_2"/>
    <property type="match status" value="1"/>
</dbReference>
<dbReference type="PANTHER" id="PTHR43343">
    <property type="entry name" value="PEPTIDASE S12"/>
    <property type="match status" value="1"/>
</dbReference>
<evidence type="ECO:0000313" key="6">
    <source>
        <dbReference type="Proteomes" id="UP000239203"/>
    </source>
</evidence>
<evidence type="ECO:0000256" key="1">
    <source>
        <dbReference type="ARBA" id="ARBA00010541"/>
    </source>
</evidence>
<sequence length="334" mass="33468">MWTGSGYVDKWPVPGFLGNPLGFHRFLISAGPTVGAMDTYPGPQQQQLPLYAHPTYPGHSQAPRNRIRRGTVALVAASVLGAGALGGVAGAFIGSDGATAAPYTVSTNAQTASATVPTDISAVVEKVMPSVVEISVRTSNAEGIGSGVVLTSDGRILTNNHVVSGARDITITFSDGKTAKASVVGTDASADLAVVQATGVSGLTAAELGDSSQVRVGDEVIAIGSPAGLQGTVTTGIVSALDRDVKIPAESDSRDMRGRAASTSSSVSYKAIQTDASINQGNSGGPLFDTTGRVIGINSAIYSPVSSADGAAGSVGIGFSIPVNAAKEVVAQIS</sequence>
<dbReference type="PRINTS" id="PR00834">
    <property type="entry name" value="PROTEASES2C"/>
</dbReference>